<name>A0ABN3H506_9ACTN</name>
<reference evidence="3 4" key="1">
    <citation type="journal article" date="2019" name="Int. J. Syst. Evol. Microbiol.">
        <title>The Global Catalogue of Microorganisms (GCM) 10K type strain sequencing project: providing services to taxonomists for standard genome sequencing and annotation.</title>
        <authorList>
            <consortium name="The Broad Institute Genomics Platform"/>
            <consortium name="The Broad Institute Genome Sequencing Center for Infectious Disease"/>
            <person name="Wu L."/>
            <person name="Ma J."/>
        </authorList>
    </citation>
    <scope>NUCLEOTIDE SEQUENCE [LARGE SCALE GENOMIC DNA]</scope>
    <source>
        <strain evidence="3 4">JCM 3272</strain>
    </source>
</reference>
<dbReference type="InterPro" id="IPR013099">
    <property type="entry name" value="K_chnl_dom"/>
</dbReference>
<dbReference type="EMBL" id="BAAARV010000068">
    <property type="protein sequence ID" value="GAA2369304.1"/>
    <property type="molecule type" value="Genomic_DNA"/>
</dbReference>
<accession>A0ABN3H506</accession>
<protein>
    <recommendedName>
        <fullName evidence="2">Potassium channel domain-containing protein</fullName>
    </recommendedName>
</protein>
<feature type="domain" description="Potassium channel" evidence="2">
    <location>
        <begin position="76"/>
        <end position="146"/>
    </location>
</feature>
<evidence type="ECO:0000313" key="4">
    <source>
        <dbReference type="Proteomes" id="UP001501444"/>
    </source>
</evidence>
<keyword evidence="1" id="KW-0812">Transmembrane</keyword>
<proteinExistence type="predicted"/>
<feature type="transmembrane region" description="Helical" evidence="1">
    <location>
        <begin position="32"/>
        <end position="51"/>
    </location>
</feature>
<dbReference type="Gene3D" id="1.10.287.70">
    <property type="match status" value="1"/>
</dbReference>
<evidence type="ECO:0000256" key="1">
    <source>
        <dbReference type="SAM" id="Phobius"/>
    </source>
</evidence>
<keyword evidence="1" id="KW-1133">Transmembrane helix</keyword>
<gene>
    <name evidence="3" type="ORF">GCM10010170_069650</name>
</gene>
<evidence type="ECO:0000259" key="2">
    <source>
        <dbReference type="Pfam" id="PF07885"/>
    </source>
</evidence>
<feature type="transmembrane region" description="Helical" evidence="1">
    <location>
        <begin position="125"/>
        <end position="146"/>
    </location>
</feature>
<dbReference type="SUPFAM" id="SSF81324">
    <property type="entry name" value="Voltage-gated potassium channels"/>
    <property type="match status" value="1"/>
</dbReference>
<evidence type="ECO:0000313" key="3">
    <source>
        <dbReference type="EMBL" id="GAA2369304.1"/>
    </source>
</evidence>
<feature type="transmembrane region" description="Helical" evidence="1">
    <location>
        <begin position="63"/>
        <end position="85"/>
    </location>
</feature>
<organism evidence="3 4">
    <name type="scientific">Dactylosporangium salmoneum</name>
    <dbReference type="NCBI Taxonomy" id="53361"/>
    <lineage>
        <taxon>Bacteria</taxon>
        <taxon>Bacillati</taxon>
        <taxon>Actinomycetota</taxon>
        <taxon>Actinomycetes</taxon>
        <taxon>Micromonosporales</taxon>
        <taxon>Micromonosporaceae</taxon>
        <taxon>Dactylosporangium</taxon>
    </lineage>
</organism>
<comment type="caution">
    <text evidence="3">The sequence shown here is derived from an EMBL/GenBank/DDBJ whole genome shotgun (WGS) entry which is preliminary data.</text>
</comment>
<keyword evidence="1" id="KW-0472">Membrane</keyword>
<dbReference type="Proteomes" id="UP001501444">
    <property type="component" value="Unassembled WGS sequence"/>
</dbReference>
<keyword evidence="4" id="KW-1185">Reference proteome</keyword>
<dbReference type="Pfam" id="PF07885">
    <property type="entry name" value="Ion_trans_2"/>
    <property type="match status" value="1"/>
</dbReference>
<sequence length="154" mass="16217">MGGVLLAVLVDAGLLALYLIAPLERPLSPAGLLAAAAAVALVLALVVRELRAMPRAEHPRLRALGILAGSFPMLIVPFASVYVWLSHHGDFGAPLSHVAGLYFATTVFTTTGFGDIVPRTDAAQLAVLVQMVLDLVYVGLFVRLLVGAARRARP</sequence>